<dbReference type="PANTHER" id="PTHR46638">
    <property type="entry name" value="CORRINOID ADENOSYLTRANSFERASE"/>
    <property type="match status" value="1"/>
</dbReference>
<evidence type="ECO:0000256" key="2">
    <source>
        <dbReference type="ARBA" id="ARBA00007487"/>
    </source>
</evidence>
<dbReference type="SUPFAM" id="SSF52540">
    <property type="entry name" value="P-loop containing nucleoside triphosphate hydrolases"/>
    <property type="match status" value="1"/>
</dbReference>
<keyword evidence="10" id="KW-0808">Transferase</keyword>
<evidence type="ECO:0000256" key="7">
    <source>
        <dbReference type="ARBA" id="ARBA00033354"/>
    </source>
</evidence>
<dbReference type="RefSeq" id="WP_051754572.1">
    <property type="nucleotide sequence ID" value="NZ_DAINLL010000024.1"/>
</dbReference>
<dbReference type="AlphaFoldDB" id="A0A117LC61"/>
<dbReference type="InterPro" id="IPR027417">
    <property type="entry name" value="P-loop_NTPase"/>
</dbReference>
<name>A0A117LC61_9BACT</name>
<dbReference type="CDD" id="cd00561">
    <property type="entry name" value="CobA_ACA"/>
    <property type="match status" value="1"/>
</dbReference>
<dbReference type="EC" id="2.5.1.17" evidence="3"/>
<dbReference type="InterPro" id="IPR003724">
    <property type="entry name" value="CblAdoTrfase_CobA"/>
</dbReference>
<dbReference type="GO" id="GO:0008817">
    <property type="term" value="F:corrinoid adenosyltransferase activity"/>
    <property type="evidence" value="ECO:0007669"/>
    <property type="project" value="UniProtKB-EC"/>
</dbReference>
<organism evidence="10 11">
    <name type="scientific">Thermodesulfobacterium commune</name>
    <dbReference type="NCBI Taxonomy" id="1741"/>
    <lineage>
        <taxon>Bacteria</taxon>
        <taxon>Pseudomonadati</taxon>
        <taxon>Thermodesulfobacteriota</taxon>
        <taxon>Thermodesulfobacteria</taxon>
        <taxon>Thermodesulfobacteriales</taxon>
        <taxon>Thermodesulfobacteriaceae</taxon>
        <taxon>Thermodesulfobacterium</taxon>
    </lineage>
</organism>
<dbReference type="Pfam" id="PF02572">
    <property type="entry name" value="CobA_CobO_BtuR"/>
    <property type="match status" value="1"/>
</dbReference>
<accession>A0A117LC61</accession>
<evidence type="ECO:0000256" key="3">
    <source>
        <dbReference type="ARBA" id="ARBA00012454"/>
    </source>
</evidence>
<evidence type="ECO:0000256" key="5">
    <source>
        <dbReference type="ARBA" id="ARBA00031529"/>
    </source>
</evidence>
<evidence type="ECO:0000313" key="10">
    <source>
        <dbReference type="EMBL" id="HAA83331.1"/>
    </source>
</evidence>
<comment type="pathway">
    <text evidence="1">Cofactor biosynthesis; adenosylcobalamin biosynthesis; adenosylcobalamin from cob(II)yrinate a,c-diamide: step 2/7.</text>
</comment>
<dbReference type="GO" id="GO:0005524">
    <property type="term" value="F:ATP binding"/>
    <property type="evidence" value="ECO:0007669"/>
    <property type="project" value="InterPro"/>
</dbReference>
<dbReference type="Proteomes" id="UP000257240">
    <property type="component" value="Unassembled WGS sequence"/>
</dbReference>
<dbReference type="EMBL" id="DLVE01000011">
    <property type="protein sequence ID" value="HAA83331.1"/>
    <property type="molecule type" value="Genomic_DNA"/>
</dbReference>
<evidence type="ECO:0000256" key="9">
    <source>
        <dbReference type="ARBA" id="ARBA00048692"/>
    </source>
</evidence>
<evidence type="ECO:0000256" key="6">
    <source>
        <dbReference type="ARBA" id="ARBA00033334"/>
    </source>
</evidence>
<evidence type="ECO:0000256" key="8">
    <source>
        <dbReference type="ARBA" id="ARBA00048555"/>
    </source>
</evidence>
<evidence type="ECO:0000256" key="1">
    <source>
        <dbReference type="ARBA" id="ARBA00005121"/>
    </source>
</evidence>
<comment type="catalytic activity">
    <reaction evidence="8">
        <text>2 cob(II)yrinate a,c diamide + reduced [electron-transfer flavoprotein] + 2 ATP = 2 adenosylcob(III)yrinate a,c-diamide + 2 triphosphate + oxidized [electron-transfer flavoprotein] + 3 H(+)</text>
        <dbReference type="Rhea" id="RHEA:11528"/>
        <dbReference type="Rhea" id="RHEA-COMP:10685"/>
        <dbReference type="Rhea" id="RHEA-COMP:10686"/>
        <dbReference type="ChEBI" id="CHEBI:15378"/>
        <dbReference type="ChEBI" id="CHEBI:18036"/>
        <dbReference type="ChEBI" id="CHEBI:30616"/>
        <dbReference type="ChEBI" id="CHEBI:57692"/>
        <dbReference type="ChEBI" id="CHEBI:58307"/>
        <dbReference type="ChEBI" id="CHEBI:58503"/>
        <dbReference type="ChEBI" id="CHEBI:58537"/>
        <dbReference type="EC" id="2.5.1.17"/>
    </reaction>
</comment>
<dbReference type="PIRSF" id="PIRSF015617">
    <property type="entry name" value="Adensltrnsf_CobA"/>
    <property type="match status" value="1"/>
</dbReference>
<evidence type="ECO:0000313" key="11">
    <source>
        <dbReference type="Proteomes" id="UP000257240"/>
    </source>
</evidence>
<dbReference type="Gene3D" id="3.40.50.300">
    <property type="entry name" value="P-loop containing nucleotide triphosphate hydrolases"/>
    <property type="match status" value="1"/>
</dbReference>
<comment type="function">
    <text evidence="4">Required for both de novo synthesis of the corrin ring for the assimilation of exogenous corrinoids. Participates in the adenosylation of a variety of incomplete and complete corrinoids.</text>
</comment>
<reference evidence="10 11" key="1">
    <citation type="journal article" date="2018" name="Nat. Biotechnol.">
        <title>A standardized bacterial taxonomy based on genome phylogeny substantially revises the tree of life.</title>
        <authorList>
            <person name="Parks D.H."/>
            <person name="Chuvochina M."/>
            <person name="Waite D.W."/>
            <person name="Rinke C."/>
            <person name="Skarshewski A."/>
            <person name="Chaumeil P.A."/>
            <person name="Hugenholtz P."/>
        </authorList>
    </citation>
    <scope>NUCLEOTIDE SEQUENCE [LARGE SCALE GENOMIC DNA]</scope>
    <source>
        <strain evidence="10">UBA12529</strain>
    </source>
</reference>
<dbReference type="PANTHER" id="PTHR46638:SF1">
    <property type="entry name" value="CORRINOID ADENOSYLTRANSFERASE"/>
    <property type="match status" value="1"/>
</dbReference>
<sequence length="171" mass="19516">MIDRGYVQVYTGDGKGKTTAAVGLSIRALGAGLKVAFLQFFKDGTSSEVKILKTFDNLYYQQFGGKGFVSEVTSELKEIIQKGWEEAKRLVFSKEYNIIVLDEFTFALNWGLVEEKEILQVLRDKPEEVEIVITGRDAPRSLIEFAHLVTEMKKIKHYYDQGIRDRIGIER</sequence>
<gene>
    <name evidence="10" type="ORF">DCE01_00850</name>
</gene>
<comment type="catalytic activity">
    <reaction evidence="9">
        <text>2 cob(II)alamin + reduced [electron-transfer flavoprotein] + 2 ATP = 2 adenosylcob(III)alamin + 2 triphosphate + oxidized [electron-transfer flavoprotein] + 3 H(+)</text>
        <dbReference type="Rhea" id="RHEA:28671"/>
        <dbReference type="Rhea" id="RHEA-COMP:10685"/>
        <dbReference type="Rhea" id="RHEA-COMP:10686"/>
        <dbReference type="ChEBI" id="CHEBI:15378"/>
        <dbReference type="ChEBI" id="CHEBI:16304"/>
        <dbReference type="ChEBI" id="CHEBI:18036"/>
        <dbReference type="ChEBI" id="CHEBI:18408"/>
        <dbReference type="ChEBI" id="CHEBI:30616"/>
        <dbReference type="ChEBI" id="CHEBI:57692"/>
        <dbReference type="ChEBI" id="CHEBI:58307"/>
        <dbReference type="EC" id="2.5.1.17"/>
    </reaction>
</comment>
<dbReference type="GO" id="GO:0009236">
    <property type="term" value="P:cobalamin biosynthetic process"/>
    <property type="evidence" value="ECO:0007669"/>
    <property type="project" value="InterPro"/>
</dbReference>
<proteinExistence type="inferred from homology"/>
<evidence type="ECO:0000256" key="4">
    <source>
        <dbReference type="ARBA" id="ARBA00024929"/>
    </source>
</evidence>
<comment type="similarity">
    <text evidence="2">Belongs to the Cob(I)alamin adenosyltransferase family.</text>
</comment>
<protein>
    <recommendedName>
        <fullName evidence="3">corrinoid adenosyltransferase</fullName>
        <ecNumber evidence="3">2.5.1.17</ecNumber>
    </recommendedName>
    <alternativeName>
        <fullName evidence="5">Cob(II)alamin adenosyltransferase</fullName>
    </alternativeName>
    <alternativeName>
        <fullName evidence="7">Cob(II)yrinic acid a,c-diamide adenosyltransferase</fullName>
    </alternativeName>
    <alternativeName>
        <fullName evidence="6">Cobinamide/cobalamin adenosyltransferase</fullName>
    </alternativeName>
</protein>
<comment type="caution">
    <text evidence="10">The sequence shown here is derived from an EMBL/GenBank/DDBJ whole genome shotgun (WGS) entry which is preliminary data.</text>
</comment>